<protein>
    <submittedName>
        <fullName evidence="1">Uncharacterized protein</fullName>
    </submittedName>
</protein>
<organism evidence="1 2">
    <name type="scientific">Ensete ventricosum</name>
    <name type="common">Abyssinian banana</name>
    <name type="synonym">Musa ensete</name>
    <dbReference type="NCBI Taxonomy" id="4639"/>
    <lineage>
        <taxon>Eukaryota</taxon>
        <taxon>Viridiplantae</taxon>
        <taxon>Streptophyta</taxon>
        <taxon>Embryophyta</taxon>
        <taxon>Tracheophyta</taxon>
        <taxon>Spermatophyta</taxon>
        <taxon>Magnoliopsida</taxon>
        <taxon>Liliopsida</taxon>
        <taxon>Zingiberales</taxon>
        <taxon>Musaceae</taxon>
        <taxon>Ensete</taxon>
    </lineage>
</organism>
<accession>A0A426XZA3</accession>
<comment type="caution">
    <text evidence="1">The sequence shown here is derived from an EMBL/GenBank/DDBJ whole genome shotgun (WGS) entry which is preliminary data.</text>
</comment>
<evidence type="ECO:0000313" key="2">
    <source>
        <dbReference type="Proteomes" id="UP000287651"/>
    </source>
</evidence>
<proteinExistence type="predicted"/>
<dbReference type="EMBL" id="AMZH03016208">
    <property type="protein sequence ID" value="RRT44843.1"/>
    <property type="molecule type" value="Genomic_DNA"/>
</dbReference>
<name>A0A426XZA3_ENSVE</name>
<gene>
    <name evidence="1" type="ORF">B296_00052936</name>
</gene>
<dbReference type="Proteomes" id="UP000287651">
    <property type="component" value="Unassembled WGS sequence"/>
</dbReference>
<dbReference type="AlphaFoldDB" id="A0A426XZA3"/>
<evidence type="ECO:0000313" key="1">
    <source>
        <dbReference type="EMBL" id="RRT44843.1"/>
    </source>
</evidence>
<reference evidence="1 2" key="1">
    <citation type="journal article" date="2014" name="Agronomy (Basel)">
        <title>A Draft Genome Sequence for Ensete ventricosum, the Drought-Tolerant Tree Against Hunger.</title>
        <authorList>
            <person name="Harrison J."/>
            <person name="Moore K.A."/>
            <person name="Paszkiewicz K."/>
            <person name="Jones T."/>
            <person name="Grant M."/>
            <person name="Ambacheew D."/>
            <person name="Muzemil S."/>
            <person name="Studholme D.J."/>
        </authorList>
    </citation>
    <scope>NUCLEOTIDE SEQUENCE [LARGE SCALE GENOMIC DNA]</scope>
</reference>
<sequence length="116" mass="12045">SVDGAGGRRGGILVCGFAIEDGVTAGRLGELHARPVPAHAVLPLGDPLVDGRDMAAAASPGGLPALATLHLVAHPCPITDLCTTTLPSKLRYALTDSPMDDRFIAFHPRQSQNRES</sequence>
<feature type="non-terminal residue" evidence="1">
    <location>
        <position position="1"/>
    </location>
</feature>